<feature type="non-terminal residue" evidence="3">
    <location>
        <position position="170"/>
    </location>
</feature>
<dbReference type="Pfam" id="PF02037">
    <property type="entry name" value="SAP"/>
    <property type="match status" value="1"/>
</dbReference>
<organism evidence="3 4">
    <name type="scientific">Candolleomyces eurysporus</name>
    <dbReference type="NCBI Taxonomy" id="2828524"/>
    <lineage>
        <taxon>Eukaryota</taxon>
        <taxon>Fungi</taxon>
        <taxon>Dikarya</taxon>
        <taxon>Basidiomycota</taxon>
        <taxon>Agaricomycotina</taxon>
        <taxon>Agaricomycetes</taxon>
        <taxon>Agaricomycetidae</taxon>
        <taxon>Agaricales</taxon>
        <taxon>Agaricineae</taxon>
        <taxon>Psathyrellaceae</taxon>
        <taxon>Candolleomyces</taxon>
    </lineage>
</organism>
<dbReference type="GO" id="GO:0061630">
    <property type="term" value="F:ubiquitin protein ligase activity"/>
    <property type="evidence" value="ECO:0007669"/>
    <property type="project" value="InterPro"/>
</dbReference>
<feature type="compositionally biased region" description="Polar residues" evidence="1">
    <location>
        <begin position="140"/>
        <end position="160"/>
    </location>
</feature>
<dbReference type="PROSITE" id="PS50800">
    <property type="entry name" value="SAP"/>
    <property type="match status" value="1"/>
</dbReference>
<dbReference type="SMART" id="SM00513">
    <property type="entry name" value="SAP"/>
    <property type="match status" value="1"/>
</dbReference>
<evidence type="ECO:0000259" key="2">
    <source>
        <dbReference type="PROSITE" id="PS50800"/>
    </source>
</evidence>
<dbReference type="GO" id="GO:0006301">
    <property type="term" value="P:DNA damage tolerance"/>
    <property type="evidence" value="ECO:0007669"/>
    <property type="project" value="InterPro"/>
</dbReference>
<dbReference type="GO" id="GO:0097505">
    <property type="term" value="C:Rad6-Rad18 complex"/>
    <property type="evidence" value="ECO:0007669"/>
    <property type="project" value="TreeGrafter"/>
</dbReference>
<dbReference type="AlphaFoldDB" id="A0A9W8J3I6"/>
<dbReference type="PANTHER" id="PTHR14134:SF2">
    <property type="entry name" value="E3 UBIQUITIN-PROTEIN LIGASE RAD18"/>
    <property type="match status" value="1"/>
</dbReference>
<dbReference type="GO" id="GO:0006513">
    <property type="term" value="P:protein monoubiquitination"/>
    <property type="evidence" value="ECO:0007669"/>
    <property type="project" value="InterPro"/>
</dbReference>
<evidence type="ECO:0000256" key="1">
    <source>
        <dbReference type="SAM" id="MobiDB-lite"/>
    </source>
</evidence>
<reference evidence="3" key="1">
    <citation type="submission" date="2022-06" db="EMBL/GenBank/DDBJ databases">
        <title>Genome Sequence of Candolleomyces eurysporus.</title>
        <authorList>
            <person name="Buettner E."/>
        </authorList>
    </citation>
    <scope>NUCLEOTIDE SEQUENCE</scope>
    <source>
        <strain evidence="3">VTCC 930004</strain>
    </source>
</reference>
<feature type="region of interest" description="Disordered" evidence="1">
    <location>
        <begin position="122"/>
        <end position="170"/>
    </location>
</feature>
<dbReference type="GO" id="GO:0003697">
    <property type="term" value="F:single-stranded DNA binding"/>
    <property type="evidence" value="ECO:0007669"/>
    <property type="project" value="InterPro"/>
</dbReference>
<comment type="caution">
    <text evidence="3">The sequence shown here is derived from an EMBL/GenBank/DDBJ whole genome shotgun (WGS) entry which is preliminary data.</text>
</comment>
<evidence type="ECO:0000313" key="4">
    <source>
        <dbReference type="Proteomes" id="UP001140091"/>
    </source>
</evidence>
<name>A0A9W8J3I6_9AGAR</name>
<keyword evidence="4" id="KW-1185">Reference proteome</keyword>
<evidence type="ECO:0000313" key="3">
    <source>
        <dbReference type="EMBL" id="KAJ2925213.1"/>
    </source>
</evidence>
<sequence>MTTRSVLTRPGHRHHSDSDEESPLPKVSYATLKERQIKELLQEHNLPVTGDRNQLEQRHQRWVMLYNANLDRSVANRKTKAALRAELKKWEETMSKRKKAVIPDAKQHVKQHKSEFDRLVNLARGSKQASSSPGPVPASDSPQPVSPSRTPIPGQHSTSEGSDEIIVIDK</sequence>
<dbReference type="InterPro" id="IPR039577">
    <property type="entry name" value="Rad18"/>
</dbReference>
<dbReference type="GO" id="GO:0005634">
    <property type="term" value="C:nucleus"/>
    <property type="evidence" value="ECO:0007669"/>
    <property type="project" value="TreeGrafter"/>
</dbReference>
<dbReference type="InterPro" id="IPR003034">
    <property type="entry name" value="SAP_dom"/>
</dbReference>
<gene>
    <name evidence="3" type="ORF">H1R20_g11894</name>
</gene>
<accession>A0A9W8J3I6</accession>
<dbReference type="EMBL" id="JANBPK010001192">
    <property type="protein sequence ID" value="KAJ2925213.1"/>
    <property type="molecule type" value="Genomic_DNA"/>
</dbReference>
<dbReference type="PANTHER" id="PTHR14134">
    <property type="entry name" value="E3 UBIQUITIN-PROTEIN LIGASE RAD18"/>
    <property type="match status" value="1"/>
</dbReference>
<feature type="region of interest" description="Disordered" evidence="1">
    <location>
        <begin position="1"/>
        <end position="26"/>
    </location>
</feature>
<feature type="domain" description="SAP" evidence="2">
    <location>
        <begin position="29"/>
        <end position="63"/>
    </location>
</feature>
<proteinExistence type="predicted"/>
<dbReference type="Proteomes" id="UP001140091">
    <property type="component" value="Unassembled WGS sequence"/>
</dbReference>
<dbReference type="OrthoDB" id="9049620at2759"/>
<protein>
    <recommendedName>
        <fullName evidence="2">SAP domain-containing protein</fullName>
    </recommendedName>
</protein>